<dbReference type="EMBL" id="SMCQ01000009">
    <property type="protein sequence ID" value="TCV99441.1"/>
    <property type="molecule type" value="Genomic_DNA"/>
</dbReference>
<dbReference type="GeneID" id="98915308"/>
<organism evidence="2 3">
    <name type="scientific">Longibaculum muris</name>
    <dbReference type="NCBI Taxonomy" id="1796628"/>
    <lineage>
        <taxon>Bacteria</taxon>
        <taxon>Bacillati</taxon>
        <taxon>Bacillota</taxon>
        <taxon>Erysipelotrichia</taxon>
        <taxon>Erysipelotrichales</taxon>
        <taxon>Coprobacillaceae</taxon>
        <taxon>Longibaculum</taxon>
    </lineage>
</organism>
<feature type="transmembrane region" description="Helical" evidence="1">
    <location>
        <begin position="72"/>
        <end position="90"/>
    </location>
</feature>
<feature type="transmembrane region" description="Helical" evidence="1">
    <location>
        <begin position="12"/>
        <end position="35"/>
    </location>
</feature>
<gene>
    <name evidence="2" type="ORF">EDD60_10923</name>
</gene>
<accession>A0A4R3Z4X5</accession>
<dbReference type="PANTHER" id="PTHR40044:SF1">
    <property type="entry name" value="INTEGRAL MEMBRANE PROTEIN"/>
    <property type="match status" value="1"/>
</dbReference>
<dbReference type="RefSeq" id="WP_066445955.1">
    <property type="nucleotide sequence ID" value="NZ_JANKBF010000005.1"/>
</dbReference>
<keyword evidence="1" id="KW-0812">Transmembrane</keyword>
<feature type="transmembrane region" description="Helical" evidence="1">
    <location>
        <begin position="122"/>
        <end position="144"/>
    </location>
</feature>
<keyword evidence="3" id="KW-1185">Reference proteome</keyword>
<reference evidence="2 3" key="1">
    <citation type="submission" date="2019-03" db="EMBL/GenBank/DDBJ databases">
        <title>Genomic Encyclopedia of Type Strains, Phase IV (KMG-IV): sequencing the most valuable type-strain genomes for metagenomic binning, comparative biology and taxonomic classification.</title>
        <authorList>
            <person name="Goeker M."/>
        </authorList>
    </citation>
    <scope>NUCLEOTIDE SEQUENCE [LARGE SCALE GENOMIC DNA]</scope>
    <source>
        <strain evidence="2 3">DSM 29487</strain>
    </source>
</reference>
<sequence>MNKKRDVKVVAINAMIACVYAVLTILCSGLSYGAIQLRFSEIFIFLAFYNKKYIPGLIIGCFLANIPSPLGFADIIFGTLATTLATIVMYKVSNLYIGAIAGAVINGIIVGGELYFILHLPFFMNMFYVFVGEFIVLLVGCFLFKEIQKHDDFMQKYLLS</sequence>
<dbReference type="Pfam" id="PF06177">
    <property type="entry name" value="QueT"/>
    <property type="match status" value="1"/>
</dbReference>
<comment type="caution">
    <text evidence="2">The sequence shown here is derived from an EMBL/GenBank/DDBJ whole genome shotgun (WGS) entry which is preliminary data.</text>
</comment>
<keyword evidence="1" id="KW-0472">Membrane</keyword>
<dbReference type="PANTHER" id="PTHR40044">
    <property type="entry name" value="INTEGRAL MEMBRANE PROTEIN-RELATED"/>
    <property type="match status" value="1"/>
</dbReference>
<evidence type="ECO:0000313" key="3">
    <source>
        <dbReference type="Proteomes" id="UP000295515"/>
    </source>
</evidence>
<evidence type="ECO:0000256" key="1">
    <source>
        <dbReference type="SAM" id="Phobius"/>
    </source>
</evidence>
<proteinExistence type="predicted"/>
<dbReference type="PIRSF" id="PIRSF031501">
    <property type="entry name" value="QueT"/>
    <property type="match status" value="1"/>
</dbReference>
<feature type="transmembrane region" description="Helical" evidence="1">
    <location>
        <begin position="95"/>
        <end position="116"/>
    </location>
</feature>
<protein>
    <submittedName>
        <fullName evidence="2">Putative membrane protein</fullName>
    </submittedName>
</protein>
<name>A0A4R3Z4X5_9FIRM</name>
<dbReference type="AlphaFoldDB" id="A0A4R3Z4X5"/>
<keyword evidence="1" id="KW-1133">Transmembrane helix</keyword>
<dbReference type="Proteomes" id="UP000295515">
    <property type="component" value="Unassembled WGS sequence"/>
</dbReference>
<evidence type="ECO:0000313" key="2">
    <source>
        <dbReference type="EMBL" id="TCV99441.1"/>
    </source>
</evidence>
<dbReference type="InterPro" id="IPR010387">
    <property type="entry name" value="QueT"/>
</dbReference>